<keyword evidence="2" id="KW-1185">Reference proteome</keyword>
<dbReference type="EMBL" id="AVOT02012872">
    <property type="protein sequence ID" value="MBW0495010.1"/>
    <property type="molecule type" value="Genomic_DNA"/>
</dbReference>
<sequence length="163" mass="18155">MEAVYLLLLAHVKENLKGCQIHNSYMLPPPKSLILHPTATSLVIWIGANHIKVSPIPPRNCIVFCDGEHIEYGLVQEVLLFNDSLGGTRTSILIHVIINCFAKDLKSPRKKFHFLCYMMKVVIGRVSTIKRFICPSKIISNAAYQNLPPNSFGICTNGIALTP</sequence>
<gene>
    <name evidence="1" type="ORF">O181_034725</name>
</gene>
<proteinExistence type="predicted"/>
<dbReference type="OrthoDB" id="2518099at2759"/>
<accession>A0A9Q3HAH9</accession>
<organism evidence="1 2">
    <name type="scientific">Austropuccinia psidii MF-1</name>
    <dbReference type="NCBI Taxonomy" id="1389203"/>
    <lineage>
        <taxon>Eukaryota</taxon>
        <taxon>Fungi</taxon>
        <taxon>Dikarya</taxon>
        <taxon>Basidiomycota</taxon>
        <taxon>Pucciniomycotina</taxon>
        <taxon>Pucciniomycetes</taxon>
        <taxon>Pucciniales</taxon>
        <taxon>Sphaerophragmiaceae</taxon>
        <taxon>Austropuccinia</taxon>
    </lineage>
</organism>
<evidence type="ECO:0000313" key="1">
    <source>
        <dbReference type="EMBL" id="MBW0495010.1"/>
    </source>
</evidence>
<reference evidence="1" key="1">
    <citation type="submission" date="2021-03" db="EMBL/GenBank/DDBJ databases">
        <title>Draft genome sequence of rust myrtle Austropuccinia psidii MF-1, a brazilian biotype.</title>
        <authorList>
            <person name="Quecine M.C."/>
            <person name="Pachon D.M.R."/>
            <person name="Bonatelli M.L."/>
            <person name="Correr F.H."/>
            <person name="Franceschini L.M."/>
            <person name="Leite T.F."/>
            <person name="Margarido G.R.A."/>
            <person name="Almeida C.A."/>
            <person name="Ferrarezi J.A."/>
            <person name="Labate C.A."/>
        </authorList>
    </citation>
    <scope>NUCLEOTIDE SEQUENCE</scope>
    <source>
        <strain evidence="1">MF-1</strain>
    </source>
</reference>
<dbReference type="Proteomes" id="UP000765509">
    <property type="component" value="Unassembled WGS sequence"/>
</dbReference>
<evidence type="ECO:0000313" key="2">
    <source>
        <dbReference type="Proteomes" id="UP000765509"/>
    </source>
</evidence>
<name>A0A9Q3HAH9_9BASI</name>
<comment type="caution">
    <text evidence="1">The sequence shown here is derived from an EMBL/GenBank/DDBJ whole genome shotgun (WGS) entry which is preliminary data.</text>
</comment>
<protein>
    <submittedName>
        <fullName evidence="1">Uncharacterized protein</fullName>
    </submittedName>
</protein>
<dbReference type="AlphaFoldDB" id="A0A9Q3HAH9"/>